<dbReference type="InterPro" id="IPR008927">
    <property type="entry name" value="6-PGluconate_DH-like_C_sf"/>
</dbReference>
<comment type="similarity">
    <text evidence="1">Belongs to the pyrroline-5-carboxylate reductase family.</text>
</comment>
<proteinExistence type="inferred from homology"/>
<dbReference type="Pfam" id="PF03807">
    <property type="entry name" value="F420_oxidored"/>
    <property type="match status" value="1"/>
</dbReference>
<evidence type="ECO:0000313" key="5">
    <source>
        <dbReference type="EMBL" id="TCT27047.1"/>
    </source>
</evidence>
<evidence type="ECO:0000259" key="3">
    <source>
        <dbReference type="Pfam" id="PF03807"/>
    </source>
</evidence>
<dbReference type="GO" id="GO:0004735">
    <property type="term" value="F:pyrroline-5-carboxylate reductase activity"/>
    <property type="evidence" value="ECO:0007669"/>
    <property type="project" value="InterPro"/>
</dbReference>
<dbReference type="Gene3D" id="1.10.3730.10">
    <property type="entry name" value="ProC C-terminal domain-like"/>
    <property type="match status" value="1"/>
</dbReference>
<dbReference type="SUPFAM" id="SSF51735">
    <property type="entry name" value="NAD(P)-binding Rossmann-fold domains"/>
    <property type="match status" value="1"/>
</dbReference>
<feature type="domain" description="Pyrroline-5-carboxylate reductase dimerisation" evidence="4">
    <location>
        <begin position="164"/>
        <end position="259"/>
    </location>
</feature>
<feature type="domain" description="Pyrroline-5-carboxylate reductase catalytic N-terminal" evidence="3">
    <location>
        <begin position="4"/>
        <end position="97"/>
    </location>
</feature>
<evidence type="ECO:0000313" key="6">
    <source>
        <dbReference type="Proteomes" id="UP000294650"/>
    </source>
</evidence>
<dbReference type="PIRSF" id="PIRSF000193">
    <property type="entry name" value="Pyrrol-5-carb_rd"/>
    <property type="match status" value="1"/>
</dbReference>
<reference evidence="5 6" key="1">
    <citation type="submission" date="2019-03" db="EMBL/GenBank/DDBJ databases">
        <title>Genomic Encyclopedia of Type Strains, Phase IV (KMG-IV): sequencing the most valuable type-strain genomes for metagenomic binning, comparative biology and taxonomic classification.</title>
        <authorList>
            <person name="Goeker M."/>
        </authorList>
    </citation>
    <scope>NUCLEOTIDE SEQUENCE [LARGE SCALE GENOMIC DNA]</scope>
    <source>
        <strain evidence="5 6">DSM 25894</strain>
    </source>
</reference>
<dbReference type="SUPFAM" id="SSF48179">
    <property type="entry name" value="6-phosphogluconate dehydrogenase C-terminal domain-like"/>
    <property type="match status" value="1"/>
</dbReference>
<evidence type="ECO:0000256" key="2">
    <source>
        <dbReference type="PIRSR" id="PIRSR000193-1"/>
    </source>
</evidence>
<keyword evidence="6" id="KW-1185">Reference proteome</keyword>
<dbReference type="PANTHER" id="PTHR11645">
    <property type="entry name" value="PYRROLINE-5-CARBOXYLATE REDUCTASE"/>
    <property type="match status" value="1"/>
</dbReference>
<keyword evidence="2" id="KW-0521">NADP</keyword>
<dbReference type="InterPro" id="IPR000304">
    <property type="entry name" value="Pyrroline-COOH_reductase"/>
</dbReference>
<dbReference type="InterPro" id="IPR029036">
    <property type="entry name" value="P5CR_dimer"/>
</dbReference>
<dbReference type="InterPro" id="IPR053790">
    <property type="entry name" value="P5CR-like_CS"/>
</dbReference>
<organism evidence="5 6">
    <name type="scientific">Melghiribacillus thermohalophilus</name>
    <dbReference type="NCBI Taxonomy" id="1324956"/>
    <lineage>
        <taxon>Bacteria</taxon>
        <taxon>Bacillati</taxon>
        <taxon>Bacillota</taxon>
        <taxon>Bacilli</taxon>
        <taxon>Bacillales</taxon>
        <taxon>Bacillaceae</taxon>
        <taxon>Melghiribacillus</taxon>
    </lineage>
</organism>
<dbReference type="AlphaFoldDB" id="A0A4R3NBP7"/>
<accession>A0A4R3NBP7</accession>
<dbReference type="OrthoDB" id="9805754at2"/>
<comment type="caution">
    <text evidence="5">The sequence shown here is derived from an EMBL/GenBank/DDBJ whole genome shotgun (WGS) entry which is preliminary data.</text>
</comment>
<gene>
    <name evidence="5" type="ORF">EDD68_101413</name>
</gene>
<dbReference type="InterPro" id="IPR028939">
    <property type="entry name" value="P5C_Rdtase_cat_N"/>
</dbReference>
<sequence length="273" mass="30823">MNWGIIGTGNMGKVLIHALIEGGVTEPRQLFIHNRTLSKAFDVKQDYPDINVCPTPEKTVKFSDIIFICVKPLDVFPLIKRIQPELNQEHCVISITSPISVQQLEEYLPCQTARIIPSITNRGLFGVTLLSFGEQIDSNLKEYLIQSCKLFSSPIIIDDEITRVSSDIISCGPAFFSYLIQRMIQAACEETDIEYDNAVELAEKMIVGFGKLIEKGYYSFENLEKKVTVKGGVTGAGIEVLEREVGDMFHKLFRATHNKYYDDQKKIMEQLST</sequence>
<evidence type="ECO:0000259" key="4">
    <source>
        <dbReference type="Pfam" id="PF14748"/>
    </source>
</evidence>
<dbReference type="Proteomes" id="UP000294650">
    <property type="component" value="Unassembled WGS sequence"/>
</dbReference>
<dbReference type="Pfam" id="PF14748">
    <property type="entry name" value="P5CR_dimer"/>
    <property type="match status" value="1"/>
</dbReference>
<protein>
    <submittedName>
        <fullName evidence="5">Competence protein ComER</fullName>
    </submittedName>
</protein>
<dbReference type="PROSITE" id="PS00521">
    <property type="entry name" value="P5CR"/>
    <property type="match status" value="1"/>
</dbReference>
<dbReference type="RefSeq" id="WP_132370539.1">
    <property type="nucleotide sequence ID" value="NZ_SMAN01000001.1"/>
</dbReference>
<name>A0A4R3NBP7_9BACI</name>
<dbReference type="PANTHER" id="PTHR11645:SF51">
    <property type="entry name" value="COME OPERON PROTEIN 4"/>
    <property type="match status" value="1"/>
</dbReference>
<dbReference type="NCBIfam" id="NF005814">
    <property type="entry name" value="PRK07680.1"/>
    <property type="match status" value="1"/>
</dbReference>
<evidence type="ECO:0000256" key="1">
    <source>
        <dbReference type="ARBA" id="ARBA00005525"/>
    </source>
</evidence>
<dbReference type="Gene3D" id="3.40.50.720">
    <property type="entry name" value="NAD(P)-binding Rossmann-like Domain"/>
    <property type="match status" value="1"/>
</dbReference>
<dbReference type="GO" id="GO:0055129">
    <property type="term" value="P:L-proline biosynthetic process"/>
    <property type="evidence" value="ECO:0007669"/>
    <property type="project" value="TreeGrafter"/>
</dbReference>
<feature type="binding site" evidence="2">
    <location>
        <begin position="6"/>
        <end position="11"/>
    </location>
    <ligand>
        <name>NADP(+)</name>
        <dbReference type="ChEBI" id="CHEBI:58349"/>
    </ligand>
</feature>
<dbReference type="InterPro" id="IPR036291">
    <property type="entry name" value="NAD(P)-bd_dom_sf"/>
</dbReference>
<dbReference type="EMBL" id="SMAN01000001">
    <property type="protein sequence ID" value="TCT27047.1"/>
    <property type="molecule type" value="Genomic_DNA"/>
</dbReference>